<keyword evidence="3 7" id="KW-0812">Transmembrane</keyword>
<dbReference type="Proteomes" id="UP000712281">
    <property type="component" value="Unassembled WGS sequence"/>
</dbReference>
<dbReference type="AlphaFoldDB" id="A0A8S9H7C4"/>
<keyword evidence="5 7" id="KW-0472">Membrane</keyword>
<proteinExistence type="predicted"/>
<reference evidence="8" key="1">
    <citation type="submission" date="2019-12" db="EMBL/GenBank/DDBJ databases">
        <title>Genome sequencing and annotation of Brassica cretica.</title>
        <authorList>
            <person name="Studholme D.J."/>
            <person name="Sarris P.F."/>
        </authorList>
    </citation>
    <scope>NUCLEOTIDE SEQUENCE</scope>
    <source>
        <strain evidence="8">PFS-001/15</strain>
        <tissue evidence="8">Leaf</tissue>
    </source>
</reference>
<protein>
    <recommendedName>
        <fullName evidence="10">Major facilitator superfamily (MFS) profile domain-containing protein</fullName>
    </recommendedName>
</protein>
<dbReference type="InterPro" id="IPR036259">
    <property type="entry name" value="MFS_trans_sf"/>
</dbReference>
<evidence type="ECO:0000256" key="6">
    <source>
        <dbReference type="SAM" id="MobiDB-lite"/>
    </source>
</evidence>
<evidence type="ECO:0000256" key="3">
    <source>
        <dbReference type="ARBA" id="ARBA00022692"/>
    </source>
</evidence>
<dbReference type="PANTHER" id="PTHR23504:SF105">
    <property type="entry name" value="PROTEIN ZINC INDUCED FACILITATOR 1-LIKE"/>
    <property type="match status" value="1"/>
</dbReference>
<organism evidence="8 9">
    <name type="scientific">Brassica cretica</name>
    <name type="common">Mustard</name>
    <dbReference type="NCBI Taxonomy" id="69181"/>
    <lineage>
        <taxon>Eukaryota</taxon>
        <taxon>Viridiplantae</taxon>
        <taxon>Streptophyta</taxon>
        <taxon>Embryophyta</taxon>
        <taxon>Tracheophyta</taxon>
        <taxon>Spermatophyta</taxon>
        <taxon>Magnoliopsida</taxon>
        <taxon>eudicotyledons</taxon>
        <taxon>Gunneridae</taxon>
        <taxon>Pentapetalae</taxon>
        <taxon>rosids</taxon>
        <taxon>malvids</taxon>
        <taxon>Brassicales</taxon>
        <taxon>Brassicaceae</taxon>
        <taxon>Brassiceae</taxon>
        <taxon>Brassica</taxon>
    </lineage>
</organism>
<accession>A0A8S9H7C4</accession>
<dbReference type="SUPFAM" id="SSF103473">
    <property type="entry name" value="MFS general substrate transporter"/>
    <property type="match status" value="1"/>
</dbReference>
<comment type="subcellular location">
    <subcellularLocation>
        <location evidence="1">Membrane</location>
        <topology evidence="1">Multi-pass membrane protein</topology>
    </subcellularLocation>
</comment>
<dbReference type="Gene3D" id="1.20.1250.20">
    <property type="entry name" value="MFS general substrate transporter like domains"/>
    <property type="match status" value="1"/>
</dbReference>
<evidence type="ECO:0000313" key="9">
    <source>
        <dbReference type="Proteomes" id="UP000712281"/>
    </source>
</evidence>
<feature type="transmembrane region" description="Helical" evidence="7">
    <location>
        <begin position="12"/>
        <end position="29"/>
    </location>
</feature>
<dbReference type="GO" id="GO:0016020">
    <property type="term" value="C:membrane"/>
    <property type="evidence" value="ECO:0007669"/>
    <property type="project" value="UniProtKB-SubCell"/>
</dbReference>
<evidence type="ECO:0000256" key="7">
    <source>
        <dbReference type="SAM" id="Phobius"/>
    </source>
</evidence>
<evidence type="ECO:0000256" key="2">
    <source>
        <dbReference type="ARBA" id="ARBA00022448"/>
    </source>
</evidence>
<evidence type="ECO:0000256" key="5">
    <source>
        <dbReference type="ARBA" id="ARBA00023136"/>
    </source>
</evidence>
<feature type="non-terminal residue" evidence="8">
    <location>
        <position position="1"/>
    </location>
</feature>
<feature type="region of interest" description="Disordered" evidence="6">
    <location>
        <begin position="145"/>
        <end position="173"/>
    </location>
</feature>
<feature type="transmembrane region" description="Helical" evidence="7">
    <location>
        <begin position="49"/>
        <end position="71"/>
    </location>
</feature>
<evidence type="ECO:0008006" key="10">
    <source>
        <dbReference type="Google" id="ProtNLM"/>
    </source>
</evidence>
<dbReference type="EMBL" id="QGKW02001988">
    <property type="protein sequence ID" value="KAF2552784.1"/>
    <property type="molecule type" value="Genomic_DNA"/>
</dbReference>
<name>A0A8S9H7C4_BRACR</name>
<keyword evidence="4 7" id="KW-1133">Transmembrane helix</keyword>
<sequence>GKLADLYGRKPIILMATLFVLALNIPQYLNKDKFLFLQNIYFSDNLFRIIFNTLFGLSTSFWFSISVRFLLSCVNCLLGVIRVSVSLLFQAYASEVASEEYHALCLSVVSTSRGIGLIIGPAIGGYLAQLKETLHTRCRIARGRLNPNEPEYSPNELTDDGSTGRGLDDQNTQSKPSLLRKLSIDGYHHCVLCFFPPGDSLFRGKTVTVHFSIEVI</sequence>
<evidence type="ECO:0000256" key="1">
    <source>
        <dbReference type="ARBA" id="ARBA00004141"/>
    </source>
</evidence>
<gene>
    <name evidence="8" type="ORF">F2Q68_00034357</name>
</gene>
<evidence type="ECO:0000256" key="4">
    <source>
        <dbReference type="ARBA" id="ARBA00022989"/>
    </source>
</evidence>
<dbReference type="PANTHER" id="PTHR23504">
    <property type="entry name" value="MAJOR FACILITATOR SUPERFAMILY DOMAIN-CONTAINING PROTEIN 10"/>
    <property type="match status" value="1"/>
</dbReference>
<evidence type="ECO:0000313" key="8">
    <source>
        <dbReference type="EMBL" id="KAF2552784.1"/>
    </source>
</evidence>
<comment type="caution">
    <text evidence="8">The sequence shown here is derived from an EMBL/GenBank/DDBJ whole genome shotgun (WGS) entry which is preliminary data.</text>
</comment>
<keyword evidence="2" id="KW-0813">Transport</keyword>